<dbReference type="CDD" id="cd06141">
    <property type="entry name" value="WRN_exo"/>
    <property type="match status" value="1"/>
</dbReference>
<dbReference type="GO" id="GO:0005634">
    <property type="term" value="C:nucleus"/>
    <property type="evidence" value="ECO:0000318"/>
    <property type="project" value="GO_Central"/>
</dbReference>
<proteinExistence type="predicted"/>
<evidence type="ECO:0000313" key="5">
    <source>
        <dbReference type="Proteomes" id="UP000235145"/>
    </source>
</evidence>
<reference evidence="4 5" key="1">
    <citation type="journal article" date="2017" name="Nat. Commun.">
        <title>Genome assembly with in vitro proximity ligation data and whole-genome triplication in lettuce.</title>
        <authorList>
            <person name="Reyes-Chin-Wo S."/>
            <person name="Wang Z."/>
            <person name="Yang X."/>
            <person name="Kozik A."/>
            <person name="Arikit S."/>
            <person name="Song C."/>
            <person name="Xia L."/>
            <person name="Froenicke L."/>
            <person name="Lavelle D.O."/>
            <person name="Truco M.J."/>
            <person name="Xia R."/>
            <person name="Zhu S."/>
            <person name="Xu C."/>
            <person name="Xu H."/>
            <person name="Xu X."/>
            <person name="Cox K."/>
            <person name="Korf I."/>
            <person name="Meyers B.C."/>
            <person name="Michelmore R.W."/>
        </authorList>
    </citation>
    <scope>NUCLEOTIDE SEQUENCE [LARGE SCALE GENOMIC DNA]</scope>
    <source>
        <strain evidence="5">cv. Salinas</strain>
        <tissue evidence="4">Seedlings</tissue>
    </source>
</reference>
<dbReference type="GO" id="GO:0005737">
    <property type="term" value="C:cytoplasm"/>
    <property type="evidence" value="ECO:0000318"/>
    <property type="project" value="GO_Central"/>
</dbReference>
<evidence type="ECO:0000256" key="1">
    <source>
        <dbReference type="ARBA" id="ARBA00022722"/>
    </source>
</evidence>
<dbReference type="PANTHER" id="PTHR13620:SF105">
    <property type="entry name" value="OS01G0737700 PROTEIN"/>
    <property type="match status" value="1"/>
</dbReference>
<dbReference type="PANTHER" id="PTHR13620">
    <property type="entry name" value="3-5 EXONUCLEASE"/>
    <property type="match status" value="1"/>
</dbReference>
<dbReference type="GO" id="GO:0008408">
    <property type="term" value="F:3'-5' exonuclease activity"/>
    <property type="evidence" value="ECO:0000318"/>
    <property type="project" value="GO_Central"/>
</dbReference>
<dbReference type="SUPFAM" id="SSF53098">
    <property type="entry name" value="Ribonuclease H-like"/>
    <property type="match status" value="1"/>
</dbReference>
<dbReference type="Pfam" id="PF01612">
    <property type="entry name" value="DNA_pol_A_exo1"/>
    <property type="match status" value="1"/>
</dbReference>
<sequence>MATLQLCMGRRCMIFQLLFSPRMPQSLRNFLRNPAYTFVDVVIKNDVEKLMENWNLEVANTTDIGALATEEYGMRNLRNTGLKGLMSRVLGKELIKLKSVTMSDWDNEWLTLDQVQYACIDAFLSYKIVSILISGNHN</sequence>
<dbReference type="GO" id="GO:0006139">
    <property type="term" value="P:nucleobase-containing compound metabolic process"/>
    <property type="evidence" value="ECO:0007669"/>
    <property type="project" value="InterPro"/>
</dbReference>
<dbReference type="Gene3D" id="3.30.420.10">
    <property type="entry name" value="Ribonuclease H-like superfamily/Ribonuclease H"/>
    <property type="match status" value="1"/>
</dbReference>
<accession>A0A9R1UCG8</accession>
<protein>
    <recommendedName>
        <fullName evidence="3">3'-5' exonuclease domain-containing protein</fullName>
    </recommendedName>
</protein>
<keyword evidence="2" id="KW-0378">Hydrolase</keyword>
<comment type="caution">
    <text evidence="4">The sequence shown here is derived from an EMBL/GenBank/DDBJ whole genome shotgun (WGS) entry which is preliminary data.</text>
</comment>
<dbReference type="InterPro" id="IPR002562">
    <property type="entry name" value="3'-5'_exonuclease_dom"/>
</dbReference>
<dbReference type="InterPro" id="IPR012337">
    <property type="entry name" value="RNaseH-like_sf"/>
</dbReference>
<dbReference type="GO" id="GO:0003676">
    <property type="term" value="F:nucleic acid binding"/>
    <property type="evidence" value="ECO:0007669"/>
    <property type="project" value="InterPro"/>
</dbReference>
<name>A0A9R1UCG8_LACSA</name>
<keyword evidence="5" id="KW-1185">Reference proteome</keyword>
<evidence type="ECO:0000259" key="3">
    <source>
        <dbReference type="Pfam" id="PF01612"/>
    </source>
</evidence>
<keyword evidence="1" id="KW-0540">Nuclease</keyword>
<evidence type="ECO:0000313" key="4">
    <source>
        <dbReference type="EMBL" id="KAJ0184572.1"/>
    </source>
</evidence>
<gene>
    <name evidence="4" type="ORF">LSAT_V11C900479120</name>
</gene>
<organism evidence="4 5">
    <name type="scientific">Lactuca sativa</name>
    <name type="common">Garden lettuce</name>
    <dbReference type="NCBI Taxonomy" id="4236"/>
    <lineage>
        <taxon>Eukaryota</taxon>
        <taxon>Viridiplantae</taxon>
        <taxon>Streptophyta</taxon>
        <taxon>Embryophyta</taxon>
        <taxon>Tracheophyta</taxon>
        <taxon>Spermatophyta</taxon>
        <taxon>Magnoliopsida</taxon>
        <taxon>eudicotyledons</taxon>
        <taxon>Gunneridae</taxon>
        <taxon>Pentapetalae</taxon>
        <taxon>asterids</taxon>
        <taxon>campanulids</taxon>
        <taxon>Asterales</taxon>
        <taxon>Asteraceae</taxon>
        <taxon>Cichorioideae</taxon>
        <taxon>Cichorieae</taxon>
        <taxon>Lactucinae</taxon>
        <taxon>Lactuca</taxon>
    </lineage>
</organism>
<dbReference type="EMBL" id="NBSK02000009">
    <property type="protein sequence ID" value="KAJ0184572.1"/>
    <property type="molecule type" value="Genomic_DNA"/>
</dbReference>
<evidence type="ECO:0000256" key="2">
    <source>
        <dbReference type="ARBA" id="ARBA00022801"/>
    </source>
</evidence>
<dbReference type="Proteomes" id="UP000235145">
    <property type="component" value="Unassembled WGS sequence"/>
</dbReference>
<dbReference type="InterPro" id="IPR036397">
    <property type="entry name" value="RNaseH_sf"/>
</dbReference>
<feature type="domain" description="3'-5' exonuclease" evidence="3">
    <location>
        <begin position="3"/>
        <end position="132"/>
    </location>
</feature>
<dbReference type="AlphaFoldDB" id="A0A9R1UCG8"/>
<dbReference type="InterPro" id="IPR051132">
    <property type="entry name" value="3-5_Exonuclease_domain"/>
</dbReference>